<organism evidence="20 21">
    <name type="scientific">Trichoderma cornu-damae</name>
    <dbReference type="NCBI Taxonomy" id="654480"/>
    <lineage>
        <taxon>Eukaryota</taxon>
        <taxon>Fungi</taxon>
        <taxon>Dikarya</taxon>
        <taxon>Ascomycota</taxon>
        <taxon>Pezizomycotina</taxon>
        <taxon>Sordariomycetes</taxon>
        <taxon>Hypocreomycetidae</taxon>
        <taxon>Hypocreales</taxon>
        <taxon>Hypocreaceae</taxon>
        <taxon>Trichoderma</taxon>
    </lineage>
</organism>
<sequence length="1525" mass="167403">MASDLSNAARLAGSLTQSVSPTMQSLSGSLAMSPATVEAAHAPVGWLGLVGWLLLSIINFISTLLYWIIRTVTITFPSVLYTLFSTSWTVTMNATTLMLIVAAIVSAASWVVRYRILNMYSRLPPEPQRKEPEIDLFPDTHEGGNKSGLANYLDEFLSAIKIFGYLERSVFHELTRSMQTRKLIAGETINLEEEKGFCIVVDGLVEIFVKSGRNPHAPVRSGGGGGGGSKNDLLDSSDDEDTLPGQQKYQLLTEVRNGAPMSSLFSIMSLFTEDVRLKTHDEHSPLESSGSRHRGRTNPLKEPAGKPSQAPTSMPSTPHLDPNSDRPVARYDDGGLLSNGERASTIPHMSLEPPVAFQPSQNRPGPPNRLMSSSAHPDIIARATVDTTIAIIPASAFRRLIKIYPKATAHIVHVILSRFQRVTLAQAFNYLGLTGEVLQTERDMVKFTMCQLPNILRGDALTRLKEKFNRERERIGEDQETKGIALHNSAVNRRRRSSMALRKEIVMQTIAKNRSVSSTVNSAASARDPRLARGLNPGDLLVGAQIARASNRVPIPGAPVRSPADVGVDEGVGFSHLAQATFNPFDSGRHARISMDRDSVDEDNLFRASILECVFKALGLEAGGTSSRDVDSVEGSPRLISMDQRRAKTLYTNNAFGFIGPYDGSMDGETESLTSNGLAGHLPPNAHALAHEMMDEVEIVFFPKGSVLVEQGERSPGLYYVVDGFLDIGTTATEGVQNIFQQSGPASFSADSLHSLHRFESSSSKASDHGAPSPSLRDQARRRRSVALVKPGGLAGYIGSVSSYRSFIDVVAKTDVYVGFLPRASLERIVDRYPIILLTMAKRLTHILPRLILHIDFALEWVQVNAGQVIFHNGDESDAIYIVLNGRLRLVEDRQDGGVSARAEFGQGESIGELEVLTETARSGTLHAIRDTELVKFPRTLFNSLAQEHPNITIKISKIIASRMRAAVDDSTKYIGKEAGSGAVNNQRKSTLNLRTVAILPVTAGVPVVEFGHRLMNALAQVGPQNGATSLNQSAILNHLGKHAFNKMGKLKLAQYLADLEEKYGLVVYVADTNVNSPWTQTCITQADSILLVGLAEGSPAIGEYERFMLGMKSTARKTLVLLHAERFSRPGLTRSWLRNRMWINGGHYHIQMAFRTDAIPVHPPSKKLGQALKERVQVLQAGIQKYTSRNVRHGQYYSPDTPFKGDFHRLARRLCGKSIGLVLGGGGARGISQIGIIRAMEEAGIPIDIVGGTSIGAFVGALYARHADVVPMFGFAKKFAGRMASLWRFALDLTYPSASYTTGHEFNRGIFKTFGNTQIEDFWLEYYCNTTNISKSRIEFHTSGYAWRYIRASMSLAGLLPPLCDEGSMLLDGGYVDNLTVSHMKDLGVDVIFAIDVGALDDDTPQTYGDSLSGMWAFFNRWNPFSAHPNPPTLAEIQGRLAYVSSVDALERAKTMPGCIYMRPPIDGYGTLDFGKFDEIYRMGFNFGWEFFQKLKEENKLPLMEETEAKKALRRTTAPRRASI</sequence>
<feature type="compositionally biased region" description="Basic and acidic residues" evidence="17">
    <location>
        <begin position="322"/>
        <end position="333"/>
    </location>
</feature>
<evidence type="ECO:0000313" key="20">
    <source>
        <dbReference type="EMBL" id="KAH6607843.1"/>
    </source>
</evidence>
<dbReference type="InterPro" id="IPR016035">
    <property type="entry name" value="Acyl_Trfase/lysoPLipase"/>
</dbReference>
<evidence type="ECO:0000256" key="2">
    <source>
        <dbReference type="ARBA" id="ARBA00006636"/>
    </source>
</evidence>
<comment type="similarity">
    <text evidence="2 16">Belongs to the NTE family.</text>
</comment>
<comment type="subcellular location">
    <subcellularLocation>
        <location evidence="1">Endoplasmic reticulum membrane</location>
        <topology evidence="1">Multi-pass membrane protein</topology>
    </subcellularLocation>
</comment>
<evidence type="ECO:0000256" key="1">
    <source>
        <dbReference type="ARBA" id="ARBA00004477"/>
    </source>
</evidence>
<dbReference type="Pfam" id="PF01734">
    <property type="entry name" value="Patatin"/>
    <property type="match status" value="1"/>
</dbReference>
<feature type="region of interest" description="Disordered" evidence="17">
    <location>
        <begin position="281"/>
        <end position="373"/>
    </location>
</feature>
<feature type="region of interest" description="Disordered" evidence="17">
    <location>
        <begin position="214"/>
        <end position="243"/>
    </location>
</feature>
<dbReference type="Pfam" id="PF24179">
    <property type="entry name" value="NTE_Ploop"/>
    <property type="match status" value="1"/>
</dbReference>
<dbReference type="Proteomes" id="UP000827724">
    <property type="component" value="Unassembled WGS sequence"/>
</dbReference>
<evidence type="ECO:0000256" key="4">
    <source>
        <dbReference type="ARBA" id="ARBA00018317"/>
    </source>
</evidence>
<dbReference type="FunFam" id="3.40.1090.10:FF:000018">
    <property type="entry name" value="Lysophospholipase NTE1"/>
    <property type="match status" value="1"/>
</dbReference>
<keyword evidence="9 15" id="KW-0442">Lipid degradation</keyword>
<dbReference type="InterPro" id="IPR018490">
    <property type="entry name" value="cNMP-bd_dom_sf"/>
</dbReference>
<evidence type="ECO:0000256" key="9">
    <source>
        <dbReference type="ARBA" id="ARBA00022963"/>
    </source>
</evidence>
<keyword evidence="8 16" id="KW-0256">Endoplasmic reticulum</keyword>
<dbReference type="Pfam" id="PF00027">
    <property type="entry name" value="cNMP_binding"/>
    <property type="match status" value="1"/>
</dbReference>
<feature type="short sequence motif" description="GXSXG" evidence="15">
    <location>
        <begin position="1253"/>
        <end position="1257"/>
    </location>
</feature>
<feature type="domain" description="PNPLA" evidence="19">
    <location>
        <begin position="1222"/>
        <end position="1386"/>
    </location>
</feature>
<dbReference type="FunFam" id="3.40.1090.10:FF:000007">
    <property type="entry name" value="Lysophospholipase NTE1"/>
    <property type="match status" value="1"/>
</dbReference>
<keyword evidence="12 16" id="KW-0472">Membrane</keyword>
<evidence type="ECO:0000256" key="5">
    <source>
        <dbReference type="ARBA" id="ARBA00022692"/>
    </source>
</evidence>
<comment type="caution">
    <text evidence="20">The sequence shown here is derived from an EMBL/GenBank/DDBJ whole genome shotgun (WGS) entry which is preliminary data.</text>
</comment>
<dbReference type="SUPFAM" id="SSF52151">
    <property type="entry name" value="FabD/lysophospholipase-like"/>
    <property type="match status" value="1"/>
</dbReference>
<evidence type="ECO:0000256" key="13">
    <source>
        <dbReference type="ARBA" id="ARBA00024965"/>
    </source>
</evidence>
<comment type="function">
    <text evidence="13">Intracellular phospholipase B that catalyzes the double deacylation of phosphatidylcholine (PC) to glycerophosphocholine (GroPCho). Plays an important role in membrane lipid homeostasis. Responsible for the rapid PC turnover in response to inositol, elevated temperatures, or when choline is present in the growth medium.</text>
</comment>
<dbReference type="InterPro" id="IPR056556">
    <property type="entry name" value="NTE1_P-loop_dom"/>
</dbReference>
<keyword evidence="10 16" id="KW-1133">Transmembrane helix</keyword>
<feature type="active site" description="Proton acceptor" evidence="15">
    <location>
        <position position="1373"/>
    </location>
</feature>
<dbReference type="GO" id="GO:0004622">
    <property type="term" value="F:phosphatidylcholine lysophospholipase activity"/>
    <property type="evidence" value="ECO:0007669"/>
    <property type="project" value="UniProtKB-EC"/>
</dbReference>
<dbReference type="PANTHER" id="PTHR14226:SF29">
    <property type="entry name" value="NEUROPATHY TARGET ESTERASE SWS"/>
    <property type="match status" value="1"/>
</dbReference>
<dbReference type="GO" id="GO:0016042">
    <property type="term" value="P:lipid catabolic process"/>
    <property type="evidence" value="ECO:0007669"/>
    <property type="project" value="UniProtKB-UniRule"/>
</dbReference>
<dbReference type="FunFam" id="2.60.120.10:FF:000062">
    <property type="entry name" value="Lysophospholipase NTE1"/>
    <property type="match status" value="1"/>
</dbReference>
<evidence type="ECO:0000256" key="15">
    <source>
        <dbReference type="PROSITE-ProRule" id="PRU01161"/>
    </source>
</evidence>
<dbReference type="InterPro" id="IPR014710">
    <property type="entry name" value="RmlC-like_jellyroll"/>
</dbReference>
<evidence type="ECO:0000256" key="11">
    <source>
        <dbReference type="ARBA" id="ARBA00023098"/>
    </source>
</evidence>
<feature type="transmembrane region" description="Helical" evidence="16">
    <location>
        <begin position="49"/>
        <end position="69"/>
    </location>
</feature>
<keyword evidence="6" id="KW-0677">Repeat</keyword>
<dbReference type="EMBL" id="JAIWOZ010000003">
    <property type="protein sequence ID" value="KAH6607843.1"/>
    <property type="molecule type" value="Genomic_DNA"/>
</dbReference>
<dbReference type="Gene3D" id="3.40.1090.10">
    <property type="entry name" value="Cytosolic phospholipase A2 catalytic domain"/>
    <property type="match status" value="2"/>
</dbReference>
<dbReference type="OrthoDB" id="421051at2759"/>
<feature type="domain" description="Cyclic nucleotide-binding" evidence="18">
    <location>
        <begin position="692"/>
        <end position="728"/>
    </location>
</feature>
<evidence type="ECO:0000256" key="14">
    <source>
        <dbReference type="ARBA" id="ARBA00049531"/>
    </source>
</evidence>
<evidence type="ECO:0000256" key="17">
    <source>
        <dbReference type="SAM" id="MobiDB-lite"/>
    </source>
</evidence>
<feature type="transmembrane region" description="Helical" evidence="16">
    <location>
        <begin position="90"/>
        <end position="112"/>
    </location>
</feature>
<proteinExistence type="inferred from homology"/>
<dbReference type="EC" id="3.1.1.5" evidence="3 16"/>
<feature type="region of interest" description="Disordered" evidence="17">
    <location>
        <begin position="761"/>
        <end position="782"/>
    </location>
</feature>
<dbReference type="SUPFAM" id="SSF51206">
    <property type="entry name" value="cAMP-binding domain-like"/>
    <property type="match status" value="3"/>
</dbReference>
<gene>
    <name evidence="20" type="ORF">Trco_004156</name>
</gene>
<dbReference type="PANTHER" id="PTHR14226">
    <property type="entry name" value="NEUROPATHY TARGET ESTERASE/SWISS CHEESE D.MELANOGASTER"/>
    <property type="match status" value="1"/>
</dbReference>
<dbReference type="InterPro" id="IPR002641">
    <property type="entry name" value="PNPLA_dom"/>
</dbReference>
<dbReference type="InterPro" id="IPR000595">
    <property type="entry name" value="cNMP-bd_dom"/>
</dbReference>
<dbReference type="CDD" id="cd07227">
    <property type="entry name" value="Pat_Fungal_NTE1"/>
    <property type="match status" value="1"/>
</dbReference>
<dbReference type="GO" id="GO:0005789">
    <property type="term" value="C:endoplasmic reticulum membrane"/>
    <property type="evidence" value="ECO:0007669"/>
    <property type="project" value="UniProtKB-SubCell"/>
</dbReference>
<dbReference type="GO" id="GO:0046486">
    <property type="term" value="P:glycerolipid metabolic process"/>
    <property type="evidence" value="ECO:0007669"/>
    <property type="project" value="UniProtKB-ARBA"/>
</dbReference>
<name>A0A9P8QSB2_9HYPO</name>
<keyword evidence="21" id="KW-1185">Reference proteome</keyword>
<reference evidence="20" key="1">
    <citation type="submission" date="2021-08" db="EMBL/GenBank/DDBJ databases">
        <title>Chromosome-Level Trichoderma cornu-damae using Hi-C Data.</title>
        <authorList>
            <person name="Kim C.S."/>
        </authorList>
    </citation>
    <scope>NUCLEOTIDE SEQUENCE</scope>
    <source>
        <strain evidence="20">KA19-0412C</strain>
    </source>
</reference>
<keyword evidence="7 15" id="KW-0378">Hydrolase</keyword>
<evidence type="ECO:0000256" key="8">
    <source>
        <dbReference type="ARBA" id="ARBA00022824"/>
    </source>
</evidence>
<evidence type="ECO:0000256" key="10">
    <source>
        <dbReference type="ARBA" id="ARBA00022989"/>
    </source>
</evidence>
<evidence type="ECO:0000256" key="7">
    <source>
        <dbReference type="ARBA" id="ARBA00022801"/>
    </source>
</evidence>
<feature type="domain" description="Cyclic nucleotide-binding" evidence="18">
    <location>
        <begin position="843"/>
        <end position="963"/>
    </location>
</feature>
<evidence type="ECO:0000256" key="12">
    <source>
        <dbReference type="ARBA" id="ARBA00023136"/>
    </source>
</evidence>
<protein>
    <recommendedName>
        <fullName evidence="4 16">Lysophospholipase NTE1</fullName>
        <ecNumber evidence="3 16">3.1.1.5</ecNumber>
    </recommendedName>
    <alternativeName>
        <fullName evidence="16">Intracellular phospholipase B</fullName>
    </alternativeName>
</protein>
<dbReference type="CDD" id="cd00038">
    <property type="entry name" value="CAP_ED"/>
    <property type="match status" value="2"/>
</dbReference>
<evidence type="ECO:0000259" key="19">
    <source>
        <dbReference type="PROSITE" id="PS51635"/>
    </source>
</evidence>
<comment type="catalytic activity">
    <reaction evidence="14 16">
        <text>a 1-acyl-sn-glycero-3-phosphocholine + H2O = sn-glycerol 3-phosphocholine + a fatty acid + H(+)</text>
        <dbReference type="Rhea" id="RHEA:15177"/>
        <dbReference type="ChEBI" id="CHEBI:15377"/>
        <dbReference type="ChEBI" id="CHEBI:15378"/>
        <dbReference type="ChEBI" id="CHEBI:16870"/>
        <dbReference type="ChEBI" id="CHEBI:28868"/>
        <dbReference type="ChEBI" id="CHEBI:58168"/>
        <dbReference type="EC" id="3.1.1.5"/>
    </reaction>
</comment>
<dbReference type="PROSITE" id="PS51635">
    <property type="entry name" value="PNPLA"/>
    <property type="match status" value="1"/>
</dbReference>
<evidence type="ECO:0000259" key="18">
    <source>
        <dbReference type="PROSITE" id="PS50042"/>
    </source>
</evidence>
<feature type="short sequence motif" description="DGA/G" evidence="15">
    <location>
        <begin position="1373"/>
        <end position="1375"/>
    </location>
</feature>
<feature type="short sequence motif" description="GXGXXG" evidence="15">
    <location>
        <begin position="1226"/>
        <end position="1231"/>
    </location>
</feature>
<feature type="active site" description="Nucleophile" evidence="15">
    <location>
        <position position="1255"/>
    </location>
</feature>
<keyword evidence="5 16" id="KW-0812">Transmembrane</keyword>
<evidence type="ECO:0000256" key="3">
    <source>
        <dbReference type="ARBA" id="ARBA00013274"/>
    </source>
</evidence>
<dbReference type="PROSITE" id="PS50042">
    <property type="entry name" value="CNMP_BINDING_3"/>
    <property type="match status" value="2"/>
</dbReference>
<dbReference type="SMART" id="SM00100">
    <property type="entry name" value="cNMP"/>
    <property type="match status" value="2"/>
</dbReference>
<evidence type="ECO:0000256" key="6">
    <source>
        <dbReference type="ARBA" id="ARBA00022737"/>
    </source>
</evidence>
<evidence type="ECO:0000313" key="21">
    <source>
        <dbReference type="Proteomes" id="UP000827724"/>
    </source>
</evidence>
<evidence type="ECO:0000256" key="16">
    <source>
        <dbReference type="RuleBase" id="RU362043"/>
    </source>
</evidence>
<keyword evidence="11 15" id="KW-0443">Lipid metabolism</keyword>
<dbReference type="InterPro" id="IPR050301">
    <property type="entry name" value="NTE"/>
</dbReference>
<dbReference type="Gene3D" id="2.60.120.10">
    <property type="entry name" value="Jelly Rolls"/>
    <property type="match status" value="3"/>
</dbReference>
<accession>A0A9P8QSB2</accession>